<dbReference type="EMBL" id="BMMH01000035">
    <property type="protein sequence ID" value="GGL44166.1"/>
    <property type="molecule type" value="Genomic_DNA"/>
</dbReference>
<feature type="region of interest" description="Disordered" evidence="1">
    <location>
        <begin position="1"/>
        <end position="30"/>
    </location>
</feature>
<dbReference type="Gene3D" id="3.40.50.300">
    <property type="entry name" value="P-loop containing nucleotide triphosphate hydrolases"/>
    <property type="match status" value="1"/>
</dbReference>
<dbReference type="Pfam" id="PF13614">
    <property type="entry name" value="AAA_31"/>
    <property type="match status" value="1"/>
</dbReference>
<dbReference type="CDD" id="cd02042">
    <property type="entry name" value="ParAB_family"/>
    <property type="match status" value="1"/>
</dbReference>
<evidence type="ECO:0000256" key="1">
    <source>
        <dbReference type="SAM" id="MobiDB-lite"/>
    </source>
</evidence>
<dbReference type="Proteomes" id="UP000638263">
    <property type="component" value="Unassembled WGS sequence"/>
</dbReference>
<keyword evidence="4" id="KW-1185">Reference proteome</keyword>
<dbReference type="AlphaFoldDB" id="A0A917RZG5"/>
<organism evidence="3 4">
    <name type="scientific">Nocardia jinanensis</name>
    <dbReference type="NCBI Taxonomy" id="382504"/>
    <lineage>
        <taxon>Bacteria</taxon>
        <taxon>Bacillati</taxon>
        <taxon>Actinomycetota</taxon>
        <taxon>Actinomycetes</taxon>
        <taxon>Mycobacteriales</taxon>
        <taxon>Nocardiaceae</taxon>
        <taxon>Nocardia</taxon>
    </lineage>
</organism>
<dbReference type="PANTHER" id="PTHR13696">
    <property type="entry name" value="P-LOOP CONTAINING NUCLEOSIDE TRIPHOSPHATE HYDROLASE"/>
    <property type="match status" value="1"/>
</dbReference>
<evidence type="ECO:0000259" key="2">
    <source>
        <dbReference type="Pfam" id="PF13614"/>
    </source>
</evidence>
<comment type="caution">
    <text evidence="3">The sequence shown here is derived from an EMBL/GenBank/DDBJ whole genome shotgun (WGS) entry which is preliminary data.</text>
</comment>
<reference evidence="3" key="2">
    <citation type="submission" date="2020-09" db="EMBL/GenBank/DDBJ databases">
        <authorList>
            <person name="Sun Q."/>
            <person name="Zhou Y."/>
        </authorList>
    </citation>
    <scope>NUCLEOTIDE SEQUENCE</scope>
    <source>
        <strain evidence="3">CGMCC 4.3508</strain>
    </source>
</reference>
<proteinExistence type="predicted"/>
<evidence type="ECO:0000313" key="4">
    <source>
        <dbReference type="Proteomes" id="UP000638263"/>
    </source>
</evidence>
<accession>A0A917RZG5</accession>
<evidence type="ECO:0000313" key="3">
    <source>
        <dbReference type="EMBL" id="GGL44166.1"/>
    </source>
</evidence>
<gene>
    <name evidence="3" type="ORF">GCM10011588_68580</name>
</gene>
<dbReference type="InterPro" id="IPR025669">
    <property type="entry name" value="AAA_dom"/>
</dbReference>
<sequence length="328" mass="35570">MIPRPRERATGRPHHRAIPRLRERGRAHAGAGDLARIPLARPRALSRWEPECAKVRGMSGKARIVAFANQKGGVGKSTTTMCTARAAAVYHGARVLVVDMDPQGNVSSSLVREPIPSDEVTLADALTPGTGISLRDVIRPTVWGGVDLAPARATLSVADRALMAAEFGREHKLREQLAPELDNYDLVLIDNPPTLLGQLLTNSLTAANAAVLVTEASQWSGDGLALLGKTINGIRSYHNQQLEITGVVVNQWRDTNFSRAAETEIAEGIARHFPGVPIWLDWRIPQWVDIAEAVENGLALDESKKSKLRVLSQDVFRPMAAALLKVPA</sequence>
<dbReference type="InterPro" id="IPR027417">
    <property type="entry name" value="P-loop_NTPase"/>
</dbReference>
<dbReference type="PANTHER" id="PTHR13696:SF52">
    <property type="entry name" value="PARA FAMILY PROTEIN CT_582"/>
    <property type="match status" value="1"/>
</dbReference>
<feature type="compositionally biased region" description="Basic and acidic residues" evidence="1">
    <location>
        <begin position="1"/>
        <end position="10"/>
    </location>
</feature>
<feature type="domain" description="AAA" evidence="2">
    <location>
        <begin position="63"/>
        <end position="244"/>
    </location>
</feature>
<dbReference type="InterPro" id="IPR050678">
    <property type="entry name" value="DNA_Partitioning_ATPase"/>
</dbReference>
<name>A0A917RZG5_9NOCA</name>
<reference evidence="3" key="1">
    <citation type="journal article" date="2014" name="Int. J. Syst. Evol. Microbiol.">
        <title>Complete genome sequence of Corynebacterium casei LMG S-19264T (=DSM 44701T), isolated from a smear-ripened cheese.</title>
        <authorList>
            <consortium name="US DOE Joint Genome Institute (JGI-PGF)"/>
            <person name="Walter F."/>
            <person name="Albersmeier A."/>
            <person name="Kalinowski J."/>
            <person name="Ruckert C."/>
        </authorList>
    </citation>
    <scope>NUCLEOTIDE SEQUENCE</scope>
    <source>
        <strain evidence="3">CGMCC 4.3508</strain>
    </source>
</reference>
<dbReference type="SUPFAM" id="SSF52540">
    <property type="entry name" value="P-loop containing nucleoside triphosphate hydrolases"/>
    <property type="match status" value="1"/>
</dbReference>
<protein>
    <recommendedName>
        <fullName evidence="2">AAA domain-containing protein</fullName>
    </recommendedName>
</protein>